<comment type="similarity">
    <text evidence="2 7">Belongs to the FKBP-type PPIase family.</text>
</comment>
<dbReference type="EC" id="5.2.1.8" evidence="7"/>
<evidence type="ECO:0000256" key="7">
    <source>
        <dbReference type="RuleBase" id="RU003915"/>
    </source>
</evidence>
<sequence>MRLKTKFTLIAVALLTLTACQKEEKAAPAPVLETEQAKQAYSLGVSAGRYLQSTVDEYGKIAVDLNAELILRGVQDGMAGKSEVSEEDIQQLLSALDETYRTEQAKLAEAAAASAKAAGQAYLDENAKKEGVSVTESGLQYEVLQAAEGAKPAATDTVKVHYTGTLTDGTKFDSSVDRGEPVEFPLNRVIPGWTEGVQLMNVGSKFRFTIPSELAYGERDMGTIPPNSVLVFEVELLDIVKAE</sequence>
<dbReference type="RefSeq" id="WP_008985207.1">
    <property type="nucleotide sequence ID" value="NZ_AKKU01000021.1"/>
</dbReference>
<name>I9DQQ9_9ALTE</name>
<protein>
    <recommendedName>
        <fullName evidence="7">Peptidyl-prolyl cis-trans isomerase</fullName>
        <ecNumber evidence="7">5.2.1.8</ecNumber>
    </recommendedName>
</protein>
<dbReference type="Pfam" id="PF00254">
    <property type="entry name" value="FKBP_C"/>
    <property type="match status" value="1"/>
</dbReference>
<dbReference type="Proteomes" id="UP000035062">
    <property type="component" value="Unassembled WGS sequence"/>
</dbReference>
<evidence type="ECO:0000256" key="2">
    <source>
        <dbReference type="ARBA" id="ARBA00006577"/>
    </source>
</evidence>
<dbReference type="Gene3D" id="3.10.50.40">
    <property type="match status" value="1"/>
</dbReference>
<keyword evidence="4 6" id="KW-0697">Rotamase</keyword>
<dbReference type="PROSITE" id="PS51257">
    <property type="entry name" value="PROKAR_LIPOPROTEIN"/>
    <property type="match status" value="1"/>
</dbReference>
<dbReference type="InterPro" id="IPR036944">
    <property type="entry name" value="PPIase_FKBP_N_sf"/>
</dbReference>
<dbReference type="STRING" id="1195246.AGRI_11937"/>
<dbReference type="GO" id="GO:0003755">
    <property type="term" value="F:peptidyl-prolyl cis-trans isomerase activity"/>
    <property type="evidence" value="ECO:0007669"/>
    <property type="project" value="UniProtKB-UniRule"/>
</dbReference>
<dbReference type="AlphaFoldDB" id="I9DQQ9"/>
<accession>I9DQQ9</accession>
<keyword evidence="5 6" id="KW-0413">Isomerase</keyword>
<dbReference type="SUPFAM" id="SSF54534">
    <property type="entry name" value="FKBP-like"/>
    <property type="match status" value="1"/>
</dbReference>
<dbReference type="Pfam" id="PF01346">
    <property type="entry name" value="FKBP_N"/>
    <property type="match status" value="1"/>
</dbReference>
<evidence type="ECO:0000256" key="5">
    <source>
        <dbReference type="ARBA" id="ARBA00023235"/>
    </source>
</evidence>
<dbReference type="Gene3D" id="1.10.287.460">
    <property type="entry name" value="Peptidyl-prolyl cis-trans isomerase, FKBP-type, N-terminal domain"/>
    <property type="match status" value="1"/>
</dbReference>
<reference evidence="9 10" key="1">
    <citation type="journal article" date="2012" name="J. Bacteriol.">
        <title>Genome Sequence of Pectin-Degrading Alishewanella agri, Isolated from Landfill Soil.</title>
        <authorList>
            <person name="Kim J."/>
            <person name="Jung J."/>
            <person name="Sung J.S."/>
            <person name="Chun J."/>
            <person name="Park W."/>
        </authorList>
    </citation>
    <scope>NUCLEOTIDE SEQUENCE [LARGE SCALE GENOMIC DNA]</scope>
    <source>
        <strain evidence="9 10">BL06</strain>
    </source>
</reference>
<comment type="caution">
    <text evidence="9">The sequence shown here is derived from an EMBL/GenBank/DDBJ whole genome shotgun (WGS) entry which is preliminary data.</text>
</comment>
<gene>
    <name evidence="9" type="ORF">AGRI_11937</name>
</gene>
<dbReference type="GO" id="GO:0006457">
    <property type="term" value="P:protein folding"/>
    <property type="evidence" value="ECO:0007669"/>
    <property type="project" value="InterPro"/>
</dbReference>
<dbReference type="PANTHER" id="PTHR43811:SF19">
    <property type="entry name" value="39 KDA FK506-BINDING NUCLEAR PROTEIN"/>
    <property type="match status" value="1"/>
</dbReference>
<evidence type="ECO:0000256" key="4">
    <source>
        <dbReference type="ARBA" id="ARBA00023110"/>
    </source>
</evidence>
<feature type="domain" description="PPIase FKBP-type" evidence="8">
    <location>
        <begin position="155"/>
        <end position="240"/>
    </location>
</feature>
<dbReference type="InterPro" id="IPR000774">
    <property type="entry name" value="PPIase_FKBP_N"/>
</dbReference>
<evidence type="ECO:0000256" key="6">
    <source>
        <dbReference type="PROSITE-ProRule" id="PRU00277"/>
    </source>
</evidence>
<dbReference type="FunFam" id="3.10.50.40:FF:000045">
    <property type="entry name" value="Peptidyl-prolyl cis-trans isomerase"/>
    <property type="match status" value="1"/>
</dbReference>
<keyword evidence="10" id="KW-1185">Reference proteome</keyword>
<evidence type="ECO:0000256" key="1">
    <source>
        <dbReference type="ARBA" id="ARBA00000971"/>
    </source>
</evidence>
<dbReference type="PATRIC" id="fig|1195246.3.peg.2370"/>
<dbReference type="PROSITE" id="PS50059">
    <property type="entry name" value="FKBP_PPIASE"/>
    <property type="match status" value="1"/>
</dbReference>
<dbReference type="InterPro" id="IPR001179">
    <property type="entry name" value="PPIase_FKBP_dom"/>
</dbReference>
<evidence type="ECO:0000313" key="10">
    <source>
        <dbReference type="Proteomes" id="UP000035062"/>
    </source>
</evidence>
<organism evidence="9 10">
    <name type="scientific">Alishewanella agri BL06</name>
    <dbReference type="NCBI Taxonomy" id="1195246"/>
    <lineage>
        <taxon>Bacteria</taxon>
        <taxon>Pseudomonadati</taxon>
        <taxon>Pseudomonadota</taxon>
        <taxon>Gammaproteobacteria</taxon>
        <taxon>Alteromonadales</taxon>
        <taxon>Alteromonadaceae</taxon>
        <taxon>Alishewanella</taxon>
    </lineage>
</organism>
<dbReference type="eggNOG" id="COG0545">
    <property type="taxonomic scope" value="Bacteria"/>
</dbReference>
<dbReference type="NCBIfam" id="NF008150">
    <property type="entry name" value="PRK10902.1"/>
    <property type="match status" value="1"/>
</dbReference>
<evidence type="ECO:0000259" key="8">
    <source>
        <dbReference type="PROSITE" id="PS50059"/>
    </source>
</evidence>
<evidence type="ECO:0000256" key="3">
    <source>
        <dbReference type="ARBA" id="ARBA00022729"/>
    </source>
</evidence>
<proteinExistence type="inferred from homology"/>
<dbReference type="EMBL" id="AKKU01000021">
    <property type="protein sequence ID" value="EIW88360.1"/>
    <property type="molecule type" value="Genomic_DNA"/>
</dbReference>
<dbReference type="InterPro" id="IPR046357">
    <property type="entry name" value="PPIase_dom_sf"/>
</dbReference>
<comment type="catalytic activity">
    <reaction evidence="1 6 7">
        <text>[protein]-peptidylproline (omega=180) = [protein]-peptidylproline (omega=0)</text>
        <dbReference type="Rhea" id="RHEA:16237"/>
        <dbReference type="Rhea" id="RHEA-COMP:10747"/>
        <dbReference type="Rhea" id="RHEA-COMP:10748"/>
        <dbReference type="ChEBI" id="CHEBI:83833"/>
        <dbReference type="ChEBI" id="CHEBI:83834"/>
        <dbReference type="EC" id="5.2.1.8"/>
    </reaction>
</comment>
<keyword evidence="3" id="KW-0732">Signal</keyword>
<evidence type="ECO:0000313" key="9">
    <source>
        <dbReference type="EMBL" id="EIW88360.1"/>
    </source>
</evidence>
<dbReference type="PANTHER" id="PTHR43811">
    <property type="entry name" value="FKBP-TYPE PEPTIDYL-PROLYL CIS-TRANS ISOMERASE FKPA"/>
    <property type="match status" value="1"/>
</dbReference>